<keyword evidence="3" id="KW-1185">Reference proteome</keyword>
<gene>
    <name evidence="2" type="ORF">SAMN06265348_103442</name>
</gene>
<evidence type="ECO:0000313" key="2">
    <source>
        <dbReference type="EMBL" id="SMO57092.1"/>
    </source>
</evidence>
<reference evidence="2 3" key="1">
    <citation type="submission" date="2017-05" db="EMBL/GenBank/DDBJ databases">
        <authorList>
            <person name="Varghese N."/>
            <person name="Submissions S."/>
        </authorList>
    </citation>
    <scope>NUCLEOTIDE SEQUENCE [LARGE SCALE GENOMIC DNA]</scope>
    <source>
        <strain evidence="2 3">DSM 19036</strain>
    </source>
</reference>
<dbReference type="AlphaFoldDB" id="A0A521CCC9"/>
<protein>
    <submittedName>
        <fullName evidence="2">Uncharacterized protein</fullName>
    </submittedName>
</protein>
<dbReference type="Proteomes" id="UP000320300">
    <property type="component" value="Unassembled WGS sequence"/>
</dbReference>
<organism evidence="2 3">
    <name type="scientific">Pedobacter westerhofensis</name>
    <dbReference type="NCBI Taxonomy" id="425512"/>
    <lineage>
        <taxon>Bacteria</taxon>
        <taxon>Pseudomonadati</taxon>
        <taxon>Bacteroidota</taxon>
        <taxon>Sphingobacteriia</taxon>
        <taxon>Sphingobacteriales</taxon>
        <taxon>Sphingobacteriaceae</taxon>
        <taxon>Pedobacter</taxon>
    </lineage>
</organism>
<dbReference type="EMBL" id="FXTN01000003">
    <property type="protein sequence ID" value="SMO57092.1"/>
    <property type="molecule type" value="Genomic_DNA"/>
</dbReference>
<proteinExistence type="predicted"/>
<feature type="compositionally biased region" description="Basic and acidic residues" evidence="1">
    <location>
        <begin position="1"/>
        <end position="10"/>
    </location>
</feature>
<evidence type="ECO:0000313" key="3">
    <source>
        <dbReference type="Proteomes" id="UP000320300"/>
    </source>
</evidence>
<accession>A0A521CCC9</accession>
<evidence type="ECO:0000256" key="1">
    <source>
        <dbReference type="SAM" id="MobiDB-lite"/>
    </source>
</evidence>
<name>A0A521CCC9_9SPHI</name>
<feature type="region of interest" description="Disordered" evidence="1">
    <location>
        <begin position="1"/>
        <end position="20"/>
    </location>
</feature>
<sequence length="36" mass="4262">MLGNYEDKFTQKKSNAPKQLNNKMLKQLKINTLAYF</sequence>